<dbReference type="KEGG" id="pnl:PNK_p0094"/>
<dbReference type="Proteomes" id="UP000069902">
    <property type="component" value="Plasmid pPNK"/>
</dbReference>
<dbReference type="PATRIC" id="fig|389348.3.peg.2862"/>
<organism evidence="1 2">
    <name type="scientific">Candidatus Protochlamydia naegleriophila</name>
    <dbReference type="NCBI Taxonomy" id="389348"/>
    <lineage>
        <taxon>Bacteria</taxon>
        <taxon>Pseudomonadati</taxon>
        <taxon>Chlamydiota</taxon>
        <taxon>Chlamydiia</taxon>
        <taxon>Parachlamydiales</taxon>
        <taxon>Parachlamydiaceae</taxon>
        <taxon>Candidatus Protochlamydia</taxon>
    </lineage>
</organism>
<geneLocation type="plasmid" evidence="2">
    <name>pPNK</name>
</geneLocation>
<keyword evidence="2" id="KW-1185">Reference proteome</keyword>
<name>A0A0U5JH63_9BACT</name>
<evidence type="ECO:0000313" key="1">
    <source>
        <dbReference type="EMBL" id="CUI18148.1"/>
    </source>
</evidence>
<dbReference type="RefSeq" id="WP_059062592.1">
    <property type="nucleotide sequence ID" value="NZ_LN879503.1"/>
</dbReference>
<accession>A0A0U5JH63</accession>
<dbReference type="EMBL" id="LN879503">
    <property type="protein sequence ID" value="CUI18148.1"/>
    <property type="molecule type" value="Genomic_DNA"/>
</dbReference>
<gene>
    <name evidence="1" type="ORF">PNK_p0094</name>
</gene>
<protein>
    <submittedName>
        <fullName evidence="1">Uncharacterized protein</fullName>
    </submittedName>
</protein>
<reference evidence="2" key="1">
    <citation type="submission" date="2015-09" db="EMBL/GenBank/DDBJ databases">
        <authorList>
            <person name="Bertelli C."/>
        </authorList>
    </citation>
    <scope>NUCLEOTIDE SEQUENCE [LARGE SCALE GENOMIC DNA]</scope>
    <source>
        <strain evidence="2">KNic</strain>
        <plasmid evidence="2">pPNK</plasmid>
    </source>
</reference>
<dbReference type="AlphaFoldDB" id="A0A0U5JH63"/>
<evidence type="ECO:0000313" key="2">
    <source>
        <dbReference type="Proteomes" id="UP000069902"/>
    </source>
</evidence>
<proteinExistence type="predicted"/>
<sequence length="172" mass="19950">MVEILPGECFERIYAAVNKEIDRLTIPIDRFDPDPKSDRELITRRKCGDIKHALDRLFQATVAKYPDLIIDNKKRPFLPDEIDKKQVAIWNLSTIDEMLDAQFSIWETEIEPWTSGDMDFSGREAGYRKQISLRTALNISRNNIFNYMGESTWGPLWGKTKALELVEKELGI</sequence>
<dbReference type="InParanoid" id="A0A0U5JH63"/>